<dbReference type="SMART" id="SM00545">
    <property type="entry name" value="JmjN"/>
    <property type="match status" value="1"/>
</dbReference>
<name>A0A369JPP9_HYPMA</name>
<organism evidence="11 12">
    <name type="scientific">Hypsizygus marmoreus</name>
    <name type="common">White beech mushroom</name>
    <name type="synonym">Agaricus marmoreus</name>
    <dbReference type="NCBI Taxonomy" id="39966"/>
    <lineage>
        <taxon>Eukaryota</taxon>
        <taxon>Fungi</taxon>
        <taxon>Dikarya</taxon>
        <taxon>Basidiomycota</taxon>
        <taxon>Agaricomycotina</taxon>
        <taxon>Agaricomycetes</taxon>
        <taxon>Agaricomycetidae</taxon>
        <taxon>Agaricales</taxon>
        <taxon>Tricholomatineae</taxon>
        <taxon>Lyophyllaceae</taxon>
        <taxon>Hypsizygus</taxon>
    </lineage>
</organism>
<feature type="compositionally biased region" description="Polar residues" evidence="7">
    <location>
        <begin position="579"/>
        <end position="588"/>
    </location>
</feature>
<dbReference type="EC" id="1.14.11.66" evidence="2"/>
<feature type="region of interest" description="Disordered" evidence="7">
    <location>
        <begin position="881"/>
        <end position="906"/>
    </location>
</feature>
<keyword evidence="5" id="KW-0862">Zinc</keyword>
<dbReference type="SMART" id="SM00558">
    <property type="entry name" value="JmjC"/>
    <property type="match status" value="1"/>
</dbReference>
<feature type="domain" description="PHD-type" evidence="10">
    <location>
        <begin position="618"/>
        <end position="750"/>
    </location>
</feature>
<feature type="region of interest" description="Disordered" evidence="7">
    <location>
        <begin position="918"/>
        <end position="950"/>
    </location>
</feature>
<feature type="compositionally biased region" description="Polar residues" evidence="7">
    <location>
        <begin position="918"/>
        <end position="939"/>
    </location>
</feature>
<sequence>MSISSATPFLTPSRSPSPEPPAQPDHFYGAEGIQLPPSPNSDGKAWLDPTDDPLATRGIPVFKPSLEEFADFEAYMLRVECWGSRSGIVKIIPPKEWTAALPPLKEQLKEVKIKSPIEQHMFGRGGLFRQENMVKRKVMSVREWAELCAKEDYRAPGVDEIGLHARSATVKPKTRRTKKKATGVKAEVVDPDFGSIAVKDEPVDDVRPFVFGDSGSNNNPIVLCPPDNIVTPISTPISPPSEPADAAPAETENMSEEKPITKRKVVPKRDKEAELAGRVARDLEFLETFEPHKHWLPPNTKPSDYTQEYCQKLERWYWRNCGIGKPAWYGADTMGSLYTDETTSWNVAHLQSTLSRLLPSSGQGLPGVNTPYLYFGMWRATFAWHVEDMDLFSINYIHFGAPKFWYAVPQARAGALEQTMRGYFPKDTSNCPQFLRHKSFLASPTLLAQSSCRPNNLVQHCGEFVITYPRGYHAGFNLGLNCAESVNFALDSWLELGRRAKACECISDSVRIDVDQLLAERAEEAANPPKTPKPKRASSKKENENKDTKPKPPRKRKLENGEDAPKAKKLKIKLSPSKSGPSTSQPTKSALPKLSVTLKLGPRPTEPEAYPCCLCVSTNLEGLLRVYDPPVGRKDAEDAAGNPKEWLAHEYCANVVPETWVDEIEIGANRIMEKVVFGVDGIVKDRWHLKCSACTKNRPKAHGAPIQCTKGKCPKAFHVSCARDGKDNGIVFDIVREVEKEVVLLEPTVPTSSALVASEPLSQMQLDGPVPHTDGNGMSVDPSPTPSSRVLKVIKKFEVSVLCAQHNPAVAAAKKANKQDKIKAELLALPSMARIKMRVSAGVFEVSLIRVIEETCSVEVLWDRGVKREFKWGSVVFGNTDGPVQQRPSELAPEPQPSSTGLPVPTYSSVTAAAATARYSSQVNQPRPTASTSNVVSTQPYGAAAPGQYPYPPRPGPYDYWSYQTPQYSAGQPSHPYGYAGYYANQTAVAGPSHQYNPYAYNQSQYPSAQMHWQQPYQGQQQAGYYRPPQQPQAGQQQQQIDQAMTTTTTQGPQTLHSPVPNGPTYPQPSAVDLRQTSSSSSSESAVPPPIQDGQVQAQANSASGSPQPSFSAASHGAFKNLAALSSLEPSQISDILKDNPQLRDIVLAALGEAQKVLPPIPP</sequence>
<dbReference type="CDD" id="cd15571">
    <property type="entry name" value="ePHD"/>
    <property type="match status" value="1"/>
</dbReference>
<dbReference type="Proteomes" id="UP000076154">
    <property type="component" value="Unassembled WGS sequence"/>
</dbReference>
<dbReference type="PROSITE" id="PS51183">
    <property type="entry name" value="JMJN"/>
    <property type="match status" value="1"/>
</dbReference>
<evidence type="ECO:0000259" key="9">
    <source>
        <dbReference type="PROSITE" id="PS51184"/>
    </source>
</evidence>
<feature type="compositionally biased region" description="Basic and acidic residues" evidence="7">
    <location>
        <begin position="539"/>
        <end position="550"/>
    </location>
</feature>
<dbReference type="SUPFAM" id="SSF51197">
    <property type="entry name" value="Clavaminate synthase-like"/>
    <property type="match status" value="1"/>
</dbReference>
<evidence type="ECO:0000259" key="10">
    <source>
        <dbReference type="PROSITE" id="PS51805"/>
    </source>
</evidence>
<feature type="region of interest" description="Disordered" evidence="7">
    <location>
        <begin position="237"/>
        <end position="258"/>
    </location>
</feature>
<feature type="compositionally biased region" description="Low complexity" evidence="7">
    <location>
        <begin position="1014"/>
        <end position="1055"/>
    </location>
</feature>
<comment type="caution">
    <text evidence="11">The sequence shown here is derived from an EMBL/GenBank/DDBJ whole genome shotgun (WGS) entry which is preliminary data.</text>
</comment>
<evidence type="ECO:0000256" key="7">
    <source>
        <dbReference type="SAM" id="MobiDB-lite"/>
    </source>
</evidence>
<evidence type="ECO:0000256" key="3">
    <source>
        <dbReference type="ARBA" id="ARBA00022723"/>
    </source>
</evidence>
<dbReference type="InterPro" id="IPR003347">
    <property type="entry name" value="JmjC_dom"/>
</dbReference>
<dbReference type="PANTHER" id="PTHR10694">
    <property type="entry name" value="LYSINE-SPECIFIC DEMETHYLASE"/>
    <property type="match status" value="1"/>
</dbReference>
<dbReference type="GO" id="GO:0008270">
    <property type="term" value="F:zinc ion binding"/>
    <property type="evidence" value="ECO:0007669"/>
    <property type="project" value="UniProtKB-KW"/>
</dbReference>
<protein>
    <recommendedName>
        <fullName evidence="2">[histone H3]-trimethyl-L-lysine(9) demethylase</fullName>
        <ecNumber evidence="2">1.14.11.66</ecNumber>
    </recommendedName>
</protein>
<dbReference type="PROSITE" id="PS51184">
    <property type="entry name" value="JMJC"/>
    <property type="match status" value="1"/>
</dbReference>
<feature type="domain" description="JmjN" evidence="8">
    <location>
        <begin position="59"/>
        <end position="100"/>
    </location>
</feature>
<dbReference type="InterPro" id="IPR034732">
    <property type="entry name" value="EPHD"/>
</dbReference>
<evidence type="ECO:0000313" key="11">
    <source>
        <dbReference type="EMBL" id="RDB24211.1"/>
    </source>
</evidence>
<keyword evidence="12" id="KW-1185">Reference proteome</keyword>
<feature type="compositionally biased region" description="Polar residues" evidence="7">
    <location>
        <begin position="897"/>
        <end position="906"/>
    </location>
</feature>
<keyword evidence="3" id="KW-0479">Metal-binding</keyword>
<gene>
    <name evidence="11" type="ORF">Hypma_008558</name>
</gene>
<dbReference type="GO" id="GO:0140684">
    <property type="term" value="F:histone H3K9me2/H3K9me3 demethylase activity"/>
    <property type="evidence" value="ECO:0007669"/>
    <property type="project" value="UniProtKB-EC"/>
</dbReference>
<accession>A0A369JPP9</accession>
<dbReference type="PANTHER" id="PTHR10694:SF7">
    <property type="entry name" value="[HISTONE H3]-TRIMETHYL-L-LYSINE(9) DEMETHYLASE"/>
    <property type="match status" value="1"/>
</dbReference>
<dbReference type="Gene3D" id="2.60.120.650">
    <property type="entry name" value="Cupin"/>
    <property type="match status" value="2"/>
</dbReference>
<dbReference type="Gene3D" id="3.30.40.10">
    <property type="entry name" value="Zinc/RING finger domain, C3HC4 (zinc finger)"/>
    <property type="match status" value="1"/>
</dbReference>
<dbReference type="GO" id="GO:0051864">
    <property type="term" value="F:histone H3K36 demethylase activity"/>
    <property type="evidence" value="ECO:0007669"/>
    <property type="project" value="TreeGrafter"/>
</dbReference>
<dbReference type="Pfam" id="PF02375">
    <property type="entry name" value="JmjN"/>
    <property type="match status" value="1"/>
</dbReference>
<proteinExistence type="inferred from homology"/>
<evidence type="ECO:0000256" key="6">
    <source>
        <dbReference type="ARBA" id="ARBA00049349"/>
    </source>
</evidence>
<evidence type="ECO:0000256" key="4">
    <source>
        <dbReference type="ARBA" id="ARBA00022771"/>
    </source>
</evidence>
<feature type="compositionally biased region" description="Polar residues" evidence="7">
    <location>
        <begin position="1"/>
        <end position="14"/>
    </location>
</feature>
<dbReference type="InterPro" id="IPR003349">
    <property type="entry name" value="JmjN"/>
</dbReference>
<dbReference type="STRING" id="39966.A0A369JPP9"/>
<evidence type="ECO:0000259" key="8">
    <source>
        <dbReference type="PROSITE" id="PS51183"/>
    </source>
</evidence>
<dbReference type="EMBL" id="LUEZ02000045">
    <property type="protein sequence ID" value="RDB24211.1"/>
    <property type="molecule type" value="Genomic_DNA"/>
</dbReference>
<evidence type="ECO:0000256" key="1">
    <source>
        <dbReference type="ARBA" id="ARBA00009711"/>
    </source>
</evidence>
<dbReference type="InParanoid" id="A0A369JPP9"/>
<dbReference type="Pfam" id="PF13771">
    <property type="entry name" value="zf-HC5HC2H"/>
    <property type="match status" value="1"/>
</dbReference>
<evidence type="ECO:0000256" key="2">
    <source>
        <dbReference type="ARBA" id="ARBA00012900"/>
    </source>
</evidence>
<feature type="domain" description="JmjC" evidence="9">
    <location>
        <begin position="339"/>
        <end position="505"/>
    </location>
</feature>
<dbReference type="OrthoDB" id="9547406at2759"/>
<dbReference type="AlphaFoldDB" id="A0A369JPP9"/>
<comment type="similarity">
    <text evidence="1">Belongs to the JHDM3 histone demethylase family.</text>
</comment>
<feature type="compositionally biased region" description="Polar residues" evidence="7">
    <location>
        <begin position="1094"/>
        <end position="1113"/>
    </location>
</feature>
<dbReference type="PROSITE" id="PS51805">
    <property type="entry name" value="EPHD"/>
    <property type="match status" value="1"/>
</dbReference>
<comment type="catalytic activity">
    <reaction evidence="6">
        <text>N(6),N(6),N(6)-trimethyl-L-lysyl(9)-[histone H3] + 2 2-oxoglutarate + 2 O2 = N(6)-methyl-L-lysyl(9)-[histone H3] + 2 formaldehyde + 2 succinate + 2 CO2</text>
        <dbReference type="Rhea" id="RHEA:60200"/>
        <dbReference type="Rhea" id="RHEA-COMP:15538"/>
        <dbReference type="Rhea" id="RHEA-COMP:15542"/>
        <dbReference type="ChEBI" id="CHEBI:15379"/>
        <dbReference type="ChEBI" id="CHEBI:16526"/>
        <dbReference type="ChEBI" id="CHEBI:16810"/>
        <dbReference type="ChEBI" id="CHEBI:16842"/>
        <dbReference type="ChEBI" id="CHEBI:30031"/>
        <dbReference type="ChEBI" id="CHEBI:61929"/>
        <dbReference type="ChEBI" id="CHEBI:61961"/>
        <dbReference type="EC" id="1.14.11.66"/>
    </reaction>
</comment>
<feature type="region of interest" description="Disordered" evidence="7">
    <location>
        <begin position="1"/>
        <end position="50"/>
    </location>
</feature>
<dbReference type="GO" id="GO:0005634">
    <property type="term" value="C:nucleus"/>
    <property type="evidence" value="ECO:0007669"/>
    <property type="project" value="TreeGrafter"/>
</dbReference>
<feature type="region of interest" description="Disordered" evidence="7">
    <location>
        <begin position="521"/>
        <end position="594"/>
    </location>
</feature>
<dbReference type="GO" id="GO:0010468">
    <property type="term" value="P:regulation of gene expression"/>
    <property type="evidence" value="ECO:0007669"/>
    <property type="project" value="TreeGrafter"/>
</dbReference>
<feature type="region of interest" description="Disordered" evidence="7">
    <location>
        <begin position="1011"/>
        <end position="1113"/>
    </location>
</feature>
<dbReference type="Pfam" id="PF02373">
    <property type="entry name" value="JmjC"/>
    <property type="match status" value="1"/>
</dbReference>
<keyword evidence="4" id="KW-0863">Zinc-finger</keyword>
<dbReference type="InterPro" id="IPR013083">
    <property type="entry name" value="Znf_RING/FYVE/PHD"/>
</dbReference>
<reference evidence="11" key="1">
    <citation type="submission" date="2018-04" db="EMBL/GenBank/DDBJ databases">
        <title>Whole genome sequencing of Hypsizygus marmoreus.</title>
        <authorList>
            <person name="Choi I.-G."/>
            <person name="Min B."/>
            <person name="Kim J.-G."/>
            <person name="Kim S."/>
            <person name="Oh Y.-L."/>
            <person name="Kong W.-S."/>
            <person name="Park H."/>
            <person name="Jeong J."/>
            <person name="Song E.-S."/>
        </authorList>
    </citation>
    <scope>NUCLEOTIDE SEQUENCE [LARGE SCALE GENOMIC DNA]</scope>
    <source>
        <strain evidence="11">51987-8</strain>
    </source>
</reference>
<evidence type="ECO:0000256" key="5">
    <source>
        <dbReference type="ARBA" id="ARBA00022833"/>
    </source>
</evidence>
<evidence type="ECO:0000313" key="12">
    <source>
        <dbReference type="Proteomes" id="UP000076154"/>
    </source>
</evidence>
<dbReference type="GO" id="GO:0000785">
    <property type="term" value="C:chromatin"/>
    <property type="evidence" value="ECO:0007669"/>
    <property type="project" value="TreeGrafter"/>
</dbReference>